<dbReference type="EMBL" id="NMUH01001706">
    <property type="protein sequence ID" value="MQL94705.1"/>
    <property type="molecule type" value="Genomic_DNA"/>
</dbReference>
<comment type="caution">
    <text evidence="2">The sequence shown here is derived from an EMBL/GenBank/DDBJ whole genome shotgun (WGS) entry which is preliminary data.</text>
</comment>
<evidence type="ECO:0000313" key="2">
    <source>
        <dbReference type="EMBL" id="MQL94705.1"/>
    </source>
</evidence>
<dbReference type="AlphaFoldDB" id="A0A843VFI6"/>
<gene>
    <name evidence="2" type="ORF">Taro_027368</name>
</gene>
<evidence type="ECO:0000256" key="1">
    <source>
        <dbReference type="SAM" id="MobiDB-lite"/>
    </source>
</evidence>
<evidence type="ECO:0000313" key="3">
    <source>
        <dbReference type="Proteomes" id="UP000652761"/>
    </source>
</evidence>
<name>A0A843VFI6_COLES</name>
<reference evidence="2" key="1">
    <citation type="submission" date="2017-07" db="EMBL/GenBank/DDBJ databases">
        <title>Taro Niue Genome Assembly and Annotation.</title>
        <authorList>
            <person name="Atibalentja N."/>
            <person name="Keating K."/>
            <person name="Fields C.J."/>
        </authorList>
    </citation>
    <scope>NUCLEOTIDE SEQUENCE</scope>
    <source>
        <strain evidence="2">Niue_2</strain>
        <tissue evidence="2">Leaf</tissue>
    </source>
</reference>
<organism evidence="2 3">
    <name type="scientific">Colocasia esculenta</name>
    <name type="common">Wild taro</name>
    <name type="synonym">Arum esculentum</name>
    <dbReference type="NCBI Taxonomy" id="4460"/>
    <lineage>
        <taxon>Eukaryota</taxon>
        <taxon>Viridiplantae</taxon>
        <taxon>Streptophyta</taxon>
        <taxon>Embryophyta</taxon>
        <taxon>Tracheophyta</taxon>
        <taxon>Spermatophyta</taxon>
        <taxon>Magnoliopsida</taxon>
        <taxon>Liliopsida</taxon>
        <taxon>Araceae</taxon>
        <taxon>Aroideae</taxon>
        <taxon>Colocasieae</taxon>
        <taxon>Colocasia</taxon>
    </lineage>
</organism>
<proteinExistence type="predicted"/>
<keyword evidence="3" id="KW-1185">Reference proteome</keyword>
<dbReference type="Proteomes" id="UP000652761">
    <property type="component" value="Unassembled WGS sequence"/>
</dbReference>
<protein>
    <submittedName>
        <fullName evidence="2">Uncharacterized protein</fullName>
    </submittedName>
</protein>
<sequence>MQNISEGVSTAETVESTPGNATADASSVQDQNTVTKATPVTEDNSNTENVLAEETEKSNPTGAEGVDESQQQQTSASTEENSDATAQGDGASSSNLPSVTTEQEQDSLTDLSTLLGVAEKKSVEGIATEGNGGWGEGKPRSQKGLFGSDVFAPTRNTSKLDGGAAAQIPTRRSARLSLPAVQAPALERKRTEKGPRPTTPSVLLYKVFPVEAAWGQDSAEVRVDGVGAVAMAGAEEGLSRGQDSGMGS</sequence>
<feature type="region of interest" description="Disordered" evidence="1">
    <location>
        <begin position="1"/>
        <end position="168"/>
    </location>
</feature>
<accession>A0A843VFI6</accession>
<feature type="compositionally biased region" description="Polar residues" evidence="1">
    <location>
        <begin position="1"/>
        <end position="49"/>
    </location>
</feature>
<feature type="compositionally biased region" description="Low complexity" evidence="1">
    <location>
        <begin position="68"/>
        <end position="79"/>
    </location>
</feature>
<feature type="compositionally biased region" description="Polar residues" evidence="1">
    <location>
        <begin position="90"/>
        <end position="112"/>
    </location>
</feature>